<dbReference type="SMART" id="SM00449">
    <property type="entry name" value="SPRY"/>
    <property type="match status" value="1"/>
</dbReference>
<dbReference type="Gene3D" id="1.10.720.30">
    <property type="entry name" value="SAP domain"/>
    <property type="match status" value="1"/>
</dbReference>
<dbReference type="PROSITE" id="PS50188">
    <property type="entry name" value="B302_SPRY"/>
    <property type="match status" value="1"/>
</dbReference>
<accession>A0A0B7A425</accession>
<evidence type="ECO:0000256" key="5">
    <source>
        <dbReference type="SAM" id="MobiDB-lite"/>
    </source>
</evidence>
<keyword evidence="2" id="KW-0488">Methylation</keyword>
<evidence type="ECO:0008006" key="9">
    <source>
        <dbReference type="Google" id="ProtNLM"/>
    </source>
</evidence>
<dbReference type="SMART" id="SM00513">
    <property type="entry name" value="SAP"/>
    <property type="match status" value="1"/>
</dbReference>
<dbReference type="AlphaFoldDB" id="A0A0B7A425"/>
<evidence type="ECO:0000256" key="4">
    <source>
        <dbReference type="ARBA" id="ARBA00023242"/>
    </source>
</evidence>
<dbReference type="PANTHER" id="PTHR12381:SF56">
    <property type="entry name" value="B30.2_SPRY DOMAIN-CONTAINING PROTEIN-RELATED"/>
    <property type="match status" value="1"/>
</dbReference>
<dbReference type="InterPro" id="IPR003034">
    <property type="entry name" value="SAP_dom"/>
</dbReference>
<dbReference type="InterPro" id="IPR001870">
    <property type="entry name" value="B30.2/SPRY"/>
</dbReference>
<protein>
    <recommendedName>
        <fullName evidence="9">SAP domain-containing protein</fullName>
    </recommendedName>
</protein>
<evidence type="ECO:0000259" key="6">
    <source>
        <dbReference type="PROSITE" id="PS50188"/>
    </source>
</evidence>
<reference evidence="8" key="1">
    <citation type="submission" date="2014-12" db="EMBL/GenBank/DDBJ databases">
        <title>Insight into the proteome of Arion vulgaris.</title>
        <authorList>
            <person name="Aradska J."/>
            <person name="Bulat T."/>
            <person name="Smidak R."/>
            <person name="Sarate P."/>
            <person name="Gangsoo J."/>
            <person name="Sialana F."/>
            <person name="Bilban M."/>
            <person name="Lubec G."/>
        </authorList>
    </citation>
    <scope>NUCLEOTIDE SEQUENCE</scope>
    <source>
        <tissue evidence="8">Skin</tissue>
    </source>
</reference>
<evidence type="ECO:0000313" key="8">
    <source>
        <dbReference type="EMBL" id="CEK75533.1"/>
    </source>
</evidence>
<keyword evidence="4" id="KW-0539">Nucleus</keyword>
<dbReference type="InterPro" id="IPR036361">
    <property type="entry name" value="SAP_dom_sf"/>
</dbReference>
<dbReference type="PROSITE" id="PS50800">
    <property type="entry name" value="SAP"/>
    <property type="match status" value="1"/>
</dbReference>
<feature type="region of interest" description="Disordered" evidence="5">
    <location>
        <begin position="39"/>
        <end position="188"/>
    </location>
</feature>
<dbReference type="InterPro" id="IPR043136">
    <property type="entry name" value="B30.2/SPRY_sf"/>
</dbReference>
<evidence type="ECO:0000256" key="3">
    <source>
        <dbReference type="ARBA" id="ARBA00022553"/>
    </source>
</evidence>
<feature type="compositionally biased region" description="Acidic residues" evidence="5">
    <location>
        <begin position="53"/>
        <end position="89"/>
    </location>
</feature>
<comment type="subcellular location">
    <subcellularLocation>
        <location evidence="1">Nucleus</location>
    </subcellularLocation>
</comment>
<dbReference type="InterPro" id="IPR035778">
    <property type="entry name" value="SPRY_hnRNP_U"/>
</dbReference>
<dbReference type="Pfam" id="PF00622">
    <property type="entry name" value="SPRY"/>
    <property type="match status" value="1"/>
</dbReference>
<evidence type="ECO:0000256" key="2">
    <source>
        <dbReference type="ARBA" id="ARBA00022481"/>
    </source>
</evidence>
<dbReference type="EMBL" id="HACG01028668">
    <property type="protein sequence ID" value="CEK75533.1"/>
    <property type="molecule type" value="Transcribed_RNA"/>
</dbReference>
<feature type="domain" description="SAP" evidence="7">
    <location>
        <begin position="6"/>
        <end position="40"/>
    </location>
</feature>
<proteinExistence type="predicted"/>
<dbReference type="InterPro" id="IPR013320">
    <property type="entry name" value="ConA-like_dom_sf"/>
</dbReference>
<evidence type="ECO:0000259" key="7">
    <source>
        <dbReference type="PROSITE" id="PS50800"/>
    </source>
</evidence>
<dbReference type="InterPro" id="IPR003877">
    <property type="entry name" value="SPRY_dom"/>
</dbReference>
<dbReference type="Gene3D" id="3.40.50.300">
    <property type="entry name" value="P-loop containing nucleotide triphosphate hydrolases"/>
    <property type="match status" value="1"/>
</dbReference>
<feature type="compositionally biased region" description="Basic residues" evidence="5">
    <location>
        <begin position="150"/>
        <end position="173"/>
    </location>
</feature>
<dbReference type="Gene3D" id="2.60.120.920">
    <property type="match status" value="1"/>
</dbReference>
<name>A0A0B7A425_9EUPU</name>
<organism evidence="8">
    <name type="scientific">Arion vulgaris</name>
    <dbReference type="NCBI Taxonomy" id="1028688"/>
    <lineage>
        <taxon>Eukaryota</taxon>
        <taxon>Metazoa</taxon>
        <taxon>Spiralia</taxon>
        <taxon>Lophotrochozoa</taxon>
        <taxon>Mollusca</taxon>
        <taxon>Gastropoda</taxon>
        <taxon>Heterobranchia</taxon>
        <taxon>Euthyneura</taxon>
        <taxon>Panpulmonata</taxon>
        <taxon>Eupulmonata</taxon>
        <taxon>Stylommatophora</taxon>
        <taxon>Helicina</taxon>
        <taxon>Arionoidea</taxon>
        <taxon>Arionidae</taxon>
        <taxon>Arion</taxon>
    </lineage>
</organism>
<dbReference type="Pfam" id="PF02037">
    <property type="entry name" value="SAP"/>
    <property type="match status" value="1"/>
</dbReference>
<dbReference type="GO" id="GO:0005634">
    <property type="term" value="C:nucleus"/>
    <property type="evidence" value="ECO:0007669"/>
    <property type="project" value="UniProtKB-SubCell"/>
</dbReference>
<keyword evidence="3" id="KW-0597">Phosphoprotein</keyword>
<dbReference type="CDD" id="cd12884">
    <property type="entry name" value="SPRY_hnRNP"/>
    <property type="match status" value="1"/>
</dbReference>
<feature type="domain" description="B30.2/SPRY" evidence="6">
    <location>
        <begin position="169"/>
        <end position="378"/>
    </location>
</feature>
<evidence type="ECO:0000256" key="1">
    <source>
        <dbReference type="ARBA" id="ARBA00004123"/>
    </source>
</evidence>
<dbReference type="InterPro" id="IPR027417">
    <property type="entry name" value="P-loop_NTPase"/>
</dbReference>
<dbReference type="SUPFAM" id="SSF68906">
    <property type="entry name" value="SAP domain"/>
    <property type="match status" value="1"/>
</dbReference>
<dbReference type="Pfam" id="PF13671">
    <property type="entry name" value="AAA_33"/>
    <property type="match status" value="1"/>
</dbReference>
<dbReference type="GO" id="GO:0000380">
    <property type="term" value="P:alternative mRNA splicing, via spliceosome"/>
    <property type="evidence" value="ECO:0007669"/>
    <property type="project" value="TreeGrafter"/>
</dbReference>
<sequence length="499" mass="56469">MSDIDPEKLKVAELREELKTRGLDTKGNKAALVNRLKQVLGSDGGEGAIEYATGEDGDGEDQSKDADEEEEEEVQYDDEDAQLDETTNDDQEKQDVQQTEGATTEEVVMEASEEANGNAEDEEPPIILGDEFRTIDEATQDDTEEGNTDRKRKRSRERHRRTRSRSRDRHRWGHSRDKRYGKSSPTRKIDMDDTAWEALTVFTLDRYEADLNLRFNDRGIKAHPLTVGGFAYMWSGVRANYGVRTGKVAFEVKVLEHLNVDHLPREEPNLHSVRVGWSLNSTSLNLGEDPLSYGYSSTGHVATENNFVDYGQSFGVGDVVTAYVDFESEPVVISFSKNGEDQGKSFEIEVEQLGEGALFPHVLTKNAEFECNFGGREGPYFPLKDGFKFLEETPAEDRVRGHLPPGTKEECEVIMTVGLPSSGKTYWTEKHVAEHPEKRYNVLGTNSIIDKMRVLGKPRRQNNNGEWSVLIDKANKCLNRFTELAARKKRNYIIDQVKY</sequence>
<feature type="compositionally biased region" description="Acidic residues" evidence="5">
    <location>
        <begin position="107"/>
        <end position="124"/>
    </location>
</feature>
<gene>
    <name evidence="8" type="primary">ORF95918</name>
</gene>
<dbReference type="GO" id="GO:0003723">
    <property type="term" value="F:RNA binding"/>
    <property type="evidence" value="ECO:0007669"/>
    <property type="project" value="TreeGrafter"/>
</dbReference>
<dbReference type="SUPFAM" id="SSF49899">
    <property type="entry name" value="Concanavalin A-like lectins/glucanases"/>
    <property type="match status" value="1"/>
</dbReference>
<dbReference type="PANTHER" id="PTHR12381">
    <property type="entry name" value="HETEROGENEOUS NUCLEAR RIBONUCLEOPROTEIN U FAMILY MEMBER"/>
    <property type="match status" value="1"/>
</dbReference>